<reference evidence="2 3" key="1">
    <citation type="submission" date="2016-12" db="EMBL/GenBank/DDBJ databases">
        <title>Candidatus Reconcilibacillus cellulovorans genome.</title>
        <authorList>
            <person name="Kolinko S."/>
            <person name="Wu Y.-W."/>
            <person name="Tachea F."/>
            <person name="Denzel E."/>
            <person name="Hiras J."/>
            <person name="Baecker N."/>
            <person name="Chan L.J."/>
            <person name="Eichorst S.A."/>
            <person name="Frey D."/>
            <person name="Adams P.D."/>
            <person name="Pray T."/>
            <person name="Tanjore D."/>
            <person name="Petzold C.J."/>
            <person name="Gladden J.M."/>
            <person name="Simmons B.A."/>
            <person name="Singer S.W."/>
        </authorList>
    </citation>
    <scope>NUCLEOTIDE SEQUENCE [LARGE SCALE GENOMIC DNA]</scope>
    <source>
        <strain evidence="2">JTherm</strain>
    </source>
</reference>
<feature type="region of interest" description="Disordered" evidence="1">
    <location>
        <begin position="48"/>
        <end position="68"/>
    </location>
</feature>
<sequence>MRKREKNEENINLLREVIHDGVSLRACRGKTADVPDAAIERRATGVSVPKQDDFGPFVPTEGLVAGQP</sequence>
<evidence type="ECO:0000256" key="1">
    <source>
        <dbReference type="SAM" id="MobiDB-lite"/>
    </source>
</evidence>
<organism evidence="2 3">
    <name type="scientific">Candidatus Reconcilbacillus cellulovorans</name>
    <dbReference type="NCBI Taxonomy" id="1906605"/>
    <lineage>
        <taxon>Bacteria</taxon>
        <taxon>Bacillati</taxon>
        <taxon>Bacillota</taxon>
        <taxon>Bacilli</taxon>
        <taxon>Bacillales</taxon>
        <taxon>Paenibacillaceae</taxon>
        <taxon>Candidatus Reconcilbacillus</taxon>
    </lineage>
</organism>
<dbReference type="Proteomes" id="UP000243688">
    <property type="component" value="Unassembled WGS sequence"/>
</dbReference>
<comment type="caution">
    <text evidence="2">The sequence shown here is derived from an EMBL/GenBank/DDBJ whole genome shotgun (WGS) entry which is preliminary data.</text>
</comment>
<gene>
    <name evidence="2" type="ORF">BLM47_04375</name>
</gene>
<dbReference type="AlphaFoldDB" id="A0A2A6E2L7"/>
<evidence type="ECO:0000313" key="3">
    <source>
        <dbReference type="Proteomes" id="UP000243688"/>
    </source>
</evidence>
<name>A0A2A6E2L7_9BACL</name>
<dbReference type="EMBL" id="MOXJ01000006">
    <property type="protein sequence ID" value="PDO11056.1"/>
    <property type="molecule type" value="Genomic_DNA"/>
</dbReference>
<proteinExistence type="predicted"/>
<protein>
    <submittedName>
        <fullName evidence="2">Uncharacterized protein</fullName>
    </submittedName>
</protein>
<evidence type="ECO:0000313" key="2">
    <source>
        <dbReference type="EMBL" id="PDO11056.1"/>
    </source>
</evidence>
<accession>A0A2A6E2L7</accession>